<dbReference type="GO" id="GO:0004674">
    <property type="term" value="F:protein serine/threonine kinase activity"/>
    <property type="evidence" value="ECO:0007669"/>
    <property type="project" value="UniProtKB-KW"/>
</dbReference>
<name>A0A098M447_9BACL</name>
<feature type="domain" description="Protein kinase" evidence="10">
    <location>
        <begin position="17"/>
        <end position="262"/>
    </location>
</feature>
<accession>A0A098M447</accession>
<evidence type="ECO:0000256" key="2">
    <source>
        <dbReference type="ARBA" id="ARBA00022527"/>
    </source>
</evidence>
<dbReference type="PANTHER" id="PTHR24363">
    <property type="entry name" value="SERINE/THREONINE PROTEIN KINASE"/>
    <property type="match status" value="1"/>
</dbReference>
<evidence type="ECO:0000313" key="12">
    <source>
        <dbReference type="Proteomes" id="UP000029734"/>
    </source>
</evidence>
<dbReference type="OrthoDB" id="9788659at2"/>
<keyword evidence="2" id="KW-0723">Serine/threonine-protein kinase</keyword>
<evidence type="ECO:0000256" key="7">
    <source>
        <dbReference type="ARBA" id="ARBA00047899"/>
    </source>
</evidence>
<dbReference type="InterPro" id="IPR017441">
    <property type="entry name" value="Protein_kinase_ATP_BS"/>
</dbReference>
<evidence type="ECO:0000256" key="4">
    <source>
        <dbReference type="ARBA" id="ARBA00022741"/>
    </source>
</evidence>
<evidence type="ECO:0000256" key="8">
    <source>
        <dbReference type="ARBA" id="ARBA00048679"/>
    </source>
</evidence>
<dbReference type="SUPFAM" id="SSF56112">
    <property type="entry name" value="Protein kinase-like (PK-like)"/>
    <property type="match status" value="1"/>
</dbReference>
<comment type="catalytic activity">
    <reaction evidence="7">
        <text>L-threonyl-[protein] + ATP = O-phospho-L-threonyl-[protein] + ADP + H(+)</text>
        <dbReference type="Rhea" id="RHEA:46608"/>
        <dbReference type="Rhea" id="RHEA-COMP:11060"/>
        <dbReference type="Rhea" id="RHEA-COMP:11605"/>
        <dbReference type="ChEBI" id="CHEBI:15378"/>
        <dbReference type="ChEBI" id="CHEBI:30013"/>
        <dbReference type="ChEBI" id="CHEBI:30616"/>
        <dbReference type="ChEBI" id="CHEBI:61977"/>
        <dbReference type="ChEBI" id="CHEBI:456216"/>
        <dbReference type="EC" id="2.7.11.1"/>
    </reaction>
</comment>
<dbReference type="STRING" id="268407.PWYN_22165"/>
<keyword evidence="12" id="KW-1185">Reference proteome</keyword>
<dbReference type="Gene3D" id="3.30.200.20">
    <property type="entry name" value="Phosphorylase Kinase, domain 1"/>
    <property type="match status" value="1"/>
</dbReference>
<dbReference type="InterPro" id="IPR000719">
    <property type="entry name" value="Prot_kinase_dom"/>
</dbReference>
<sequence>MRYQSKLSAGKIWDGRYAITQIIGSGGMSHVHLAEDLRLPGKKWAIKECVTTGLTYGSLQAEAELLISLNHRRLPRIVDFYPPDNEGYSYLVMDYIEGITLGSYMSSKAGVMSGTMILGFARQLLEVLQYLHGHNPPIVYRDLKPSNIMITAQNELMLIDFGIARSYRNGGTEDTEKLGTVGFAAPEQYGGGQSGPLSDLYGLGALLLYMATGGRYSQWQSGMDRHLNGSVPTKLIPVIQRLLRHHPEDRYRDAQSVWSALAGIGDEDDNSVAELQPTSVRNKPCIVAVLGIAKGLGTTHTSLAISGYLSRLGATAWVDLSAEDSPVFHRIRSMVDVNEEYAPGREPGPIFEWNGVHYGKRPDRGGLDRYLEGDYRYVVMDLGVGSFEGALEEFARSDIPILIASGADWRLEELVLWLRRSGLQNHAKWKVGLPMASRTAVKLVQSVFKEGKVYGLPLQSNPFKVSGEFEALFEDWVHGIPENISNSKSKKFFQKKKYYID</sequence>
<evidence type="ECO:0000256" key="1">
    <source>
        <dbReference type="ARBA" id="ARBA00012513"/>
    </source>
</evidence>
<dbReference type="PROSITE" id="PS00107">
    <property type="entry name" value="PROTEIN_KINASE_ATP"/>
    <property type="match status" value="1"/>
</dbReference>
<evidence type="ECO:0000256" key="5">
    <source>
        <dbReference type="ARBA" id="ARBA00022777"/>
    </source>
</evidence>
<evidence type="ECO:0000256" key="3">
    <source>
        <dbReference type="ARBA" id="ARBA00022679"/>
    </source>
</evidence>
<dbReference type="InterPro" id="IPR011009">
    <property type="entry name" value="Kinase-like_dom_sf"/>
</dbReference>
<dbReference type="Pfam" id="PF00069">
    <property type="entry name" value="Pkinase"/>
    <property type="match status" value="1"/>
</dbReference>
<dbReference type="EC" id="2.7.11.1" evidence="1"/>
<organism evidence="11 12">
    <name type="scientific">Paenibacillus wynnii</name>
    <dbReference type="NCBI Taxonomy" id="268407"/>
    <lineage>
        <taxon>Bacteria</taxon>
        <taxon>Bacillati</taxon>
        <taxon>Bacillota</taxon>
        <taxon>Bacilli</taxon>
        <taxon>Bacillales</taxon>
        <taxon>Paenibacillaceae</taxon>
        <taxon>Paenibacillus</taxon>
    </lineage>
</organism>
<keyword evidence="3" id="KW-0808">Transferase</keyword>
<dbReference type="SMART" id="SM00220">
    <property type="entry name" value="S_TKc"/>
    <property type="match status" value="1"/>
</dbReference>
<keyword evidence="6 9" id="KW-0067">ATP-binding</keyword>
<evidence type="ECO:0000256" key="9">
    <source>
        <dbReference type="PROSITE-ProRule" id="PRU10141"/>
    </source>
</evidence>
<dbReference type="eggNOG" id="COG0515">
    <property type="taxonomic scope" value="Bacteria"/>
</dbReference>
<proteinExistence type="predicted"/>
<dbReference type="EMBL" id="JQCR01000003">
    <property type="protein sequence ID" value="KGE17324.1"/>
    <property type="molecule type" value="Genomic_DNA"/>
</dbReference>
<dbReference type="InterPro" id="IPR008271">
    <property type="entry name" value="Ser/Thr_kinase_AS"/>
</dbReference>
<dbReference type="Gene3D" id="1.10.510.10">
    <property type="entry name" value="Transferase(Phosphotransferase) domain 1"/>
    <property type="match status" value="1"/>
</dbReference>
<dbReference type="RefSeq" id="WP_036656034.1">
    <property type="nucleotide sequence ID" value="NZ_JQCR01000003.1"/>
</dbReference>
<dbReference type="AlphaFoldDB" id="A0A098M447"/>
<dbReference type="PROSITE" id="PS50011">
    <property type="entry name" value="PROTEIN_KINASE_DOM"/>
    <property type="match status" value="1"/>
</dbReference>
<keyword evidence="4 9" id="KW-0547">Nucleotide-binding</keyword>
<keyword evidence="5" id="KW-0418">Kinase</keyword>
<evidence type="ECO:0000259" key="10">
    <source>
        <dbReference type="PROSITE" id="PS50011"/>
    </source>
</evidence>
<dbReference type="Proteomes" id="UP000029734">
    <property type="component" value="Unassembled WGS sequence"/>
</dbReference>
<gene>
    <name evidence="11" type="ORF">PWYN_22165</name>
</gene>
<dbReference type="PANTHER" id="PTHR24363:SF0">
    <property type="entry name" value="SERINE_THREONINE KINASE LIKE DOMAIN CONTAINING 1"/>
    <property type="match status" value="1"/>
</dbReference>
<comment type="catalytic activity">
    <reaction evidence="8">
        <text>L-seryl-[protein] + ATP = O-phospho-L-seryl-[protein] + ADP + H(+)</text>
        <dbReference type="Rhea" id="RHEA:17989"/>
        <dbReference type="Rhea" id="RHEA-COMP:9863"/>
        <dbReference type="Rhea" id="RHEA-COMP:11604"/>
        <dbReference type="ChEBI" id="CHEBI:15378"/>
        <dbReference type="ChEBI" id="CHEBI:29999"/>
        <dbReference type="ChEBI" id="CHEBI:30616"/>
        <dbReference type="ChEBI" id="CHEBI:83421"/>
        <dbReference type="ChEBI" id="CHEBI:456216"/>
        <dbReference type="EC" id="2.7.11.1"/>
    </reaction>
</comment>
<evidence type="ECO:0000256" key="6">
    <source>
        <dbReference type="ARBA" id="ARBA00022840"/>
    </source>
</evidence>
<comment type="caution">
    <text evidence="11">The sequence shown here is derived from an EMBL/GenBank/DDBJ whole genome shotgun (WGS) entry which is preliminary data.</text>
</comment>
<reference evidence="11 12" key="1">
    <citation type="submission" date="2014-08" db="EMBL/GenBank/DDBJ databases">
        <authorList>
            <person name="den Bakker H.C."/>
        </authorList>
    </citation>
    <scope>NUCLEOTIDE SEQUENCE [LARGE SCALE GENOMIC DNA]</scope>
    <source>
        <strain evidence="11 12">DSM 18334</strain>
    </source>
</reference>
<protein>
    <recommendedName>
        <fullName evidence="1">non-specific serine/threonine protein kinase</fullName>
        <ecNumber evidence="1">2.7.11.1</ecNumber>
    </recommendedName>
</protein>
<evidence type="ECO:0000313" key="11">
    <source>
        <dbReference type="EMBL" id="KGE17324.1"/>
    </source>
</evidence>
<reference evidence="11 12" key="2">
    <citation type="submission" date="2014-10" db="EMBL/GenBank/DDBJ databases">
        <title>Comparative genomics of the Paenibacillus odorifer group.</title>
        <authorList>
            <person name="Tsai Y.-C."/>
            <person name="Martin N."/>
            <person name="Korlach J."/>
            <person name="Wiedmann M."/>
        </authorList>
    </citation>
    <scope>NUCLEOTIDE SEQUENCE [LARGE SCALE GENOMIC DNA]</scope>
    <source>
        <strain evidence="11 12">DSM 18334</strain>
    </source>
</reference>
<dbReference type="PROSITE" id="PS00108">
    <property type="entry name" value="PROTEIN_KINASE_ST"/>
    <property type="match status" value="1"/>
</dbReference>
<dbReference type="CDD" id="cd14014">
    <property type="entry name" value="STKc_PknB_like"/>
    <property type="match status" value="1"/>
</dbReference>
<feature type="binding site" evidence="9">
    <location>
        <position position="47"/>
    </location>
    <ligand>
        <name>ATP</name>
        <dbReference type="ChEBI" id="CHEBI:30616"/>
    </ligand>
</feature>
<dbReference type="GO" id="GO:0005524">
    <property type="term" value="F:ATP binding"/>
    <property type="evidence" value="ECO:0007669"/>
    <property type="project" value="UniProtKB-UniRule"/>
</dbReference>